<evidence type="ECO:0000313" key="1">
    <source>
        <dbReference type="EMBL" id="TKI57001.1"/>
    </source>
</evidence>
<dbReference type="InterPro" id="IPR037208">
    <property type="entry name" value="Spo0E-like_sf"/>
</dbReference>
<dbReference type="Proteomes" id="UP000307841">
    <property type="component" value="Unassembled WGS sequence"/>
</dbReference>
<dbReference type="AlphaFoldDB" id="A0A4U2YC86"/>
<protein>
    <submittedName>
        <fullName evidence="1">Aspartyl-phosphate phosphatase Spo0E family protein</fullName>
    </submittedName>
</protein>
<evidence type="ECO:0000313" key="2">
    <source>
        <dbReference type="Proteomes" id="UP000307841"/>
    </source>
</evidence>
<dbReference type="InterPro" id="IPR036638">
    <property type="entry name" value="HLH_DNA-bd_sf"/>
</dbReference>
<dbReference type="GO" id="GO:0043937">
    <property type="term" value="P:regulation of sporulation"/>
    <property type="evidence" value="ECO:0007669"/>
    <property type="project" value="InterPro"/>
</dbReference>
<proteinExistence type="predicted"/>
<name>A0A4U2YC86_9BACL</name>
<dbReference type="GO" id="GO:0046983">
    <property type="term" value="F:protein dimerization activity"/>
    <property type="evidence" value="ECO:0007669"/>
    <property type="project" value="InterPro"/>
</dbReference>
<dbReference type="EMBL" id="SZNK01000001">
    <property type="protein sequence ID" value="TKI57001.1"/>
    <property type="molecule type" value="Genomic_DNA"/>
</dbReference>
<dbReference type="SUPFAM" id="SSF140500">
    <property type="entry name" value="BAS1536-like"/>
    <property type="match status" value="1"/>
</dbReference>
<comment type="caution">
    <text evidence="1">The sequence shown here is derived from an EMBL/GenBank/DDBJ whole genome shotgun (WGS) entry which is preliminary data.</text>
</comment>
<keyword evidence="2" id="KW-1185">Reference proteome</keyword>
<dbReference type="OrthoDB" id="2991049at2"/>
<accession>A0A4U2YC86</accession>
<sequence length="98" mass="11570">MVKKVATDYAIHSIKQKIEVLRVQLHELVKEKGLKDEAVVKLSQELDLHIVDWQRMSLSEPRQEKRKRVRVKKGGCAKCIQQKKRYFIRCSRILSRGK</sequence>
<dbReference type="InterPro" id="IPR018540">
    <property type="entry name" value="Spo0E-like"/>
</dbReference>
<dbReference type="Gene3D" id="4.10.280.10">
    <property type="entry name" value="Helix-loop-helix DNA-binding domain"/>
    <property type="match status" value="1"/>
</dbReference>
<dbReference type="Pfam" id="PF09388">
    <property type="entry name" value="SpoOE-like"/>
    <property type="match status" value="1"/>
</dbReference>
<dbReference type="RefSeq" id="WP_137030464.1">
    <property type="nucleotide sequence ID" value="NZ_SZNK01000001.1"/>
</dbReference>
<gene>
    <name evidence="1" type="ORF">E8L90_16865</name>
</gene>
<reference evidence="1 2" key="1">
    <citation type="submission" date="2019-04" db="EMBL/GenBank/DDBJ databases">
        <title>Whole genome sequencing of Brevibacillus sp. TGS2-1.</title>
        <authorList>
            <person name="Choi A."/>
        </authorList>
    </citation>
    <scope>NUCLEOTIDE SEQUENCE [LARGE SCALE GENOMIC DNA]</scope>
    <source>
        <strain evidence="1 2">TGS2-1</strain>
    </source>
</reference>
<organism evidence="1 2">
    <name type="scientific">Brevibacillus antibioticus</name>
    <dbReference type="NCBI Taxonomy" id="2570228"/>
    <lineage>
        <taxon>Bacteria</taxon>
        <taxon>Bacillati</taxon>
        <taxon>Bacillota</taxon>
        <taxon>Bacilli</taxon>
        <taxon>Bacillales</taxon>
        <taxon>Paenibacillaceae</taxon>
        <taxon>Brevibacillus</taxon>
    </lineage>
</organism>